<dbReference type="STRING" id="4540.A0A3L6RVS0"/>
<keyword evidence="3" id="KW-1185">Reference proteome</keyword>
<evidence type="ECO:0000313" key="2">
    <source>
        <dbReference type="EMBL" id="RLN09899.1"/>
    </source>
</evidence>
<accession>A0A3L6RVS0</accession>
<name>A0A3L6RVS0_PANMI</name>
<organism evidence="2 3">
    <name type="scientific">Panicum miliaceum</name>
    <name type="common">Proso millet</name>
    <name type="synonym">Broomcorn millet</name>
    <dbReference type="NCBI Taxonomy" id="4540"/>
    <lineage>
        <taxon>Eukaryota</taxon>
        <taxon>Viridiplantae</taxon>
        <taxon>Streptophyta</taxon>
        <taxon>Embryophyta</taxon>
        <taxon>Tracheophyta</taxon>
        <taxon>Spermatophyta</taxon>
        <taxon>Magnoliopsida</taxon>
        <taxon>Liliopsida</taxon>
        <taxon>Poales</taxon>
        <taxon>Poaceae</taxon>
        <taxon>PACMAD clade</taxon>
        <taxon>Panicoideae</taxon>
        <taxon>Panicodae</taxon>
        <taxon>Paniceae</taxon>
        <taxon>Panicinae</taxon>
        <taxon>Panicum</taxon>
        <taxon>Panicum sect. Panicum</taxon>
    </lineage>
</organism>
<dbReference type="EMBL" id="PQIB02000007">
    <property type="protein sequence ID" value="RLN09899.1"/>
    <property type="molecule type" value="Genomic_DNA"/>
</dbReference>
<reference evidence="3" key="1">
    <citation type="journal article" date="2019" name="Nat. Commun.">
        <title>The genome of broomcorn millet.</title>
        <authorList>
            <person name="Zou C."/>
            <person name="Miki D."/>
            <person name="Li D."/>
            <person name="Tang Q."/>
            <person name="Xiao L."/>
            <person name="Rajput S."/>
            <person name="Deng P."/>
            <person name="Jia W."/>
            <person name="Huang R."/>
            <person name="Zhang M."/>
            <person name="Sun Y."/>
            <person name="Hu J."/>
            <person name="Fu X."/>
            <person name="Schnable P.S."/>
            <person name="Li F."/>
            <person name="Zhang H."/>
            <person name="Feng B."/>
            <person name="Zhu X."/>
            <person name="Liu R."/>
            <person name="Schnable J.C."/>
            <person name="Zhu J.-K."/>
            <person name="Zhang H."/>
        </authorList>
    </citation>
    <scope>NUCLEOTIDE SEQUENCE [LARGE SCALE GENOMIC DNA]</scope>
</reference>
<sequence length="165" mass="17861">MAIAAASLYGRSFAYPPANTLNRSGPLQSTSSIPQSEASSSNQSQKDQELQFQNTSDGLAPLPFNAHGGISSGTSTRDLEISLQKAQENFIKSQIEGASMVTTLTILIGICDLHFTVGLGFMNFEWLVFGIAARLCNLQFRSNCKCFPGSYHSITRYVVAFLPAQ</sequence>
<evidence type="ECO:0000256" key="1">
    <source>
        <dbReference type="SAM" id="MobiDB-lite"/>
    </source>
</evidence>
<proteinExistence type="predicted"/>
<dbReference type="OrthoDB" id="7759664at2759"/>
<dbReference type="Proteomes" id="UP000275267">
    <property type="component" value="Unassembled WGS sequence"/>
</dbReference>
<dbReference type="AlphaFoldDB" id="A0A3L6RVS0"/>
<feature type="region of interest" description="Disordered" evidence="1">
    <location>
        <begin position="16"/>
        <end position="51"/>
    </location>
</feature>
<feature type="compositionally biased region" description="Polar residues" evidence="1">
    <location>
        <begin position="19"/>
        <end position="51"/>
    </location>
</feature>
<protein>
    <submittedName>
        <fullName evidence="2">ERAD-associated E3 ubiquitin-protein ligase HRD1-like isoform X1</fullName>
    </submittedName>
</protein>
<comment type="caution">
    <text evidence="2">The sequence shown here is derived from an EMBL/GenBank/DDBJ whole genome shotgun (WGS) entry which is preliminary data.</text>
</comment>
<gene>
    <name evidence="2" type="ORF">C2845_PM11G09120</name>
</gene>
<evidence type="ECO:0000313" key="3">
    <source>
        <dbReference type="Proteomes" id="UP000275267"/>
    </source>
</evidence>